<dbReference type="STRING" id="29571.SAMN05878437_1836"/>
<dbReference type="OrthoDB" id="5741839at2"/>
<protein>
    <recommendedName>
        <fullName evidence="2">DUF4214 domain-containing protein</fullName>
    </recommendedName>
</protein>
<name>A0A1M7H1E0_9GAMM</name>
<reference evidence="3 4" key="1">
    <citation type="submission" date="2016-11" db="EMBL/GenBank/DDBJ databases">
        <authorList>
            <person name="Jaros S."/>
            <person name="Januszkiewicz K."/>
            <person name="Wedrychowicz H."/>
        </authorList>
    </citation>
    <scope>NUCLEOTIDE SEQUENCE [LARGE SCALE GENOMIC DNA]</scope>
    <source>
        <strain evidence="3 4">ACAM 12</strain>
    </source>
</reference>
<evidence type="ECO:0000313" key="3">
    <source>
        <dbReference type="EMBL" id="SHM22183.1"/>
    </source>
</evidence>
<feature type="compositionally biased region" description="Low complexity" evidence="1">
    <location>
        <begin position="255"/>
        <end position="271"/>
    </location>
</feature>
<feature type="region of interest" description="Disordered" evidence="1">
    <location>
        <begin position="243"/>
        <end position="271"/>
    </location>
</feature>
<accession>A0A1M7H1E0</accession>
<keyword evidence="4" id="KW-1185">Reference proteome</keyword>
<gene>
    <name evidence="3" type="ORF">SAMN05878437_1836</name>
</gene>
<sequence>MSSTDIIQGLYLTIYERPADWAGLQYWTAELETKDFDAVADAFTQAPEFDEIYAGLTHKEQVSYLYEHLLGRAPEPAGLAFWEGRLNEGATPADLVREIRDGTQGSDQQAIAARIDDATEASYGELIDTLYAGYYDRAADEDGRDYWVEQIQQSYGNLDHVIQAFGESDEYIERFGSLSDEEQVGALYQSFFSRDAETEGINYWVEQLSSGTLDLANIAFAIAEGAGEQGNRIRPHCSKRWKSSIHLSPSPSPNPNRNLSLSPSPSPSLSLSPSLKIPLYRCPSRMRGVPAAIR</sequence>
<dbReference type="EMBL" id="LT670847">
    <property type="protein sequence ID" value="SHM22183.1"/>
    <property type="molecule type" value="Genomic_DNA"/>
</dbReference>
<dbReference type="InterPro" id="IPR038255">
    <property type="entry name" value="PBS_linker_sf"/>
</dbReference>
<dbReference type="Gene3D" id="1.10.3130.20">
    <property type="entry name" value="Phycobilisome linker domain"/>
    <property type="match status" value="2"/>
</dbReference>
<dbReference type="InterPro" id="IPR025282">
    <property type="entry name" value="DUF4214"/>
</dbReference>
<evidence type="ECO:0000256" key="1">
    <source>
        <dbReference type="SAM" id="MobiDB-lite"/>
    </source>
</evidence>
<dbReference type="Proteomes" id="UP000190911">
    <property type="component" value="Chromosome I"/>
</dbReference>
<feature type="domain" description="DUF4214" evidence="2">
    <location>
        <begin position="163"/>
        <end position="225"/>
    </location>
</feature>
<evidence type="ECO:0000259" key="2">
    <source>
        <dbReference type="Pfam" id="PF13946"/>
    </source>
</evidence>
<dbReference type="RefSeq" id="WP_079553073.1">
    <property type="nucleotide sequence ID" value="NZ_LT670847.1"/>
</dbReference>
<proteinExistence type="predicted"/>
<evidence type="ECO:0000313" key="4">
    <source>
        <dbReference type="Proteomes" id="UP000190911"/>
    </source>
</evidence>
<feature type="domain" description="DUF4214" evidence="2">
    <location>
        <begin position="40"/>
        <end position="94"/>
    </location>
</feature>
<dbReference type="Pfam" id="PF13946">
    <property type="entry name" value="DUF4214"/>
    <property type="match status" value="2"/>
</dbReference>
<dbReference type="InParanoid" id="A0A1M7H1E0"/>
<organism evidence="3 4">
    <name type="scientific">Vreelandella subglaciescola</name>
    <dbReference type="NCBI Taxonomy" id="29571"/>
    <lineage>
        <taxon>Bacteria</taxon>
        <taxon>Pseudomonadati</taxon>
        <taxon>Pseudomonadota</taxon>
        <taxon>Gammaproteobacteria</taxon>
        <taxon>Oceanospirillales</taxon>
        <taxon>Halomonadaceae</taxon>
        <taxon>Vreelandella</taxon>
    </lineage>
</organism>
<dbReference type="AlphaFoldDB" id="A0A1M7H1E0"/>